<organism evidence="3 4">
    <name type="scientific">Tropilaelaps mercedesae</name>
    <dbReference type="NCBI Taxonomy" id="418985"/>
    <lineage>
        <taxon>Eukaryota</taxon>
        <taxon>Metazoa</taxon>
        <taxon>Ecdysozoa</taxon>
        <taxon>Arthropoda</taxon>
        <taxon>Chelicerata</taxon>
        <taxon>Arachnida</taxon>
        <taxon>Acari</taxon>
        <taxon>Parasitiformes</taxon>
        <taxon>Mesostigmata</taxon>
        <taxon>Gamasina</taxon>
        <taxon>Dermanyssoidea</taxon>
        <taxon>Laelapidae</taxon>
        <taxon>Tropilaelaps</taxon>
    </lineage>
</organism>
<dbReference type="Gene3D" id="3.60.10.10">
    <property type="entry name" value="Endonuclease/exonuclease/phosphatase"/>
    <property type="match status" value="1"/>
</dbReference>
<dbReference type="SUPFAM" id="SSF56219">
    <property type="entry name" value="DNase I-like"/>
    <property type="match status" value="1"/>
</dbReference>
<dbReference type="PANTHER" id="PTHR23002">
    <property type="entry name" value="ZINC FINGER CCHC DOMAIN CONTAINING PROTEIN"/>
    <property type="match status" value="1"/>
</dbReference>
<accession>A0A1V9X2V7</accession>
<evidence type="ECO:0000256" key="1">
    <source>
        <dbReference type="PROSITE-ProRule" id="PRU00047"/>
    </source>
</evidence>
<keyword evidence="1" id="KW-0863">Zinc-finger</keyword>
<dbReference type="SMART" id="SM00343">
    <property type="entry name" value="ZnF_C2HC"/>
    <property type="match status" value="2"/>
</dbReference>
<dbReference type="SUPFAM" id="SSF57756">
    <property type="entry name" value="Retrovirus zinc finger-like domains"/>
    <property type="match status" value="1"/>
</dbReference>
<dbReference type="Proteomes" id="UP000192247">
    <property type="component" value="Unassembled WGS sequence"/>
</dbReference>
<dbReference type="InterPro" id="IPR051714">
    <property type="entry name" value="Znf_CCHC_NABP"/>
</dbReference>
<sequence>MEVSATRGRPATIIIRDLNSGTTEEEIRSGLAALLEMCYNCLEKGHLAKNCQKEKKTGTVCYRCYGEGHRAKECTAAPRYHTCKEVGHVASSTEPHAEFIADLDLLGQAIDRKTCQRKIIVTEDFNASAHEWGAIQTDVRGRELNEWLAERDMVVINEGTTPTFQRRASQAEFIDVSPATAGVAQRIQKWRVQENIESLSDHRYISFYVTFPAIRGASIGEALGKQPSWRKLNEEILITKDCMGNGESTQM</sequence>
<dbReference type="STRING" id="418985.A0A1V9X2V7"/>
<dbReference type="Pfam" id="PF00098">
    <property type="entry name" value="zf-CCHC"/>
    <property type="match status" value="2"/>
</dbReference>
<gene>
    <name evidence="3" type="ORF">BIW11_04710</name>
</gene>
<dbReference type="GO" id="GO:0003824">
    <property type="term" value="F:catalytic activity"/>
    <property type="evidence" value="ECO:0007669"/>
    <property type="project" value="InterPro"/>
</dbReference>
<dbReference type="Pfam" id="PF14529">
    <property type="entry name" value="Exo_endo_phos_2"/>
    <property type="match status" value="1"/>
</dbReference>
<keyword evidence="1" id="KW-0862">Zinc</keyword>
<protein>
    <submittedName>
        <fullName evidence="3">Pol protein-like</fullName>
    </submittedName>
</protein>
<keyword evidence="1" id="KW-0479">Metal-binding</keyword>
<dbReference type="GO" id="GO:0008270">
    <property type="term" value="F:zinc ion binding"/>
    <property type="evidence" value="ECO:0007669"/>
    <property type="project" value="UniProtKB-KW"/>
</dbReference>
<dbReference type="AlphaFoldDB" id="A0A1V9X2V7"/>
<dbReference type="PROSITE" id="PS50158">
    <property type="entry name" value="ZF_CCHC"/>
    <property type="match status" value="2"/>
</dbReference>
<proteinExistence type="predicted"/>
<feature type="domain" description="CCHC-type" evidence="2">
    <location>
        <begin position="61"/>
        <end position="74"/>
    </location>
</feature>
<reference evidence="3 4" key="1">
    <citation type="journal article" date="2017" name="Gigascience">
        <title>Draft genome of the honey bee ectoparasitic mite, Tropilaelaps mercedesae, is shaped by the parasitic life history.</title>
        <authorList>
            <person name="Dong X."/>
            <person name="Armstrong S.D."/>
            <person name="Xia D."/>
            <person name="Makepeace B.L."/>
            <person name="Darby A.C."/>
            <person name="Kadowaki T."/>
        </authorList>
    </citation>
    <scope>NUCLEOTIDE SEQUENCE [LARGE SCALE GENOMIC DNA]</scope>
    <source>
        <strain evidence="3">Wuxi-XJTLU</strain>
    </source>
</reference>
<evidence type="ECO:0000259" key="2">
    <source>
        <dbReference type="PROSITE" id="PS50158"/>
    </source>
</evidence>
<dbReference type="InterPro" id="IPR036691">
    <property type="entry name" value="Endo/exonu/phosph_ase_sf"/>
</dbReference>
<keyword evidence="4" id="KW-1185">Reference proteome</keyword>
<dbReference type="EMBL" id="MNPL01027714">
    <property type="protein sequence ID" value="OQR67721.1"/>
    <property type="molecule type" value="Genomic_DNA"/>
</dbReference>
<dbReference type="InterPro" id="IPR001878">
    <property type="entry name" value="Znf_CCHC"/>
</dbReference>
<feature type="domain" description="CCHC-type" evidence="2">
    <location>
        <begin position="38"/>
        <end position="53"/>
    </location>
</feature>
<dbReference type="InterPro" id="IPR005135">
    <property type="entry name" value="Endo/exonuclease/phosphatase"/>
</dbReference>
<evidence type="ECO:0000313" key="4">
    <source>
        <dbReference type="Proteomes" id="UP000192247"/>
    </source>
</evidence>
<dbReference type="InParanoid" id="A0A1V9X2V7"/>
<dbReference type="GO" id="GO:0003676">
    <property type="term" value="F:nucleic acid binding"/>
    <property type="evidence" value="ECO:0007669"/>
    <property type="project" value="InterPro"/>
</dbReference>
<dbReference type="Gene3D" id="4.10.60.10">
    <property type="entry name" value="Zinc finger, CCHC-type"/>
    <property type="match status" value="2"/>
</dbReference>
<dbReference type="InterPro" id="IPR036875">
    <property type="entry name" value="Znf_CCHC_sf"/>
</dbReference>
<name>A0A1V9X2V7_9ACAR</name>
<comment type="caution">
    <text evidence="3">The sequence shown here is derived from an EMBL/GenBank/DDBJ whole genome shotgun (WGS) entry which is preliminary data.</text>
</comment>
<evidence type="ECO:0000313" key="3">
    <source>
        <dbReference type="EMBL" id="OQR67721.1"/>
    </source>
</evidence>
<dbReference type="OrthoDB" id="6437148at2759"/>